<dbReference type="GO" id="GO:0050031">
    <property type="term" value="F:L-pipecolate oxidase activity"/>
    <property type="evidence" value="ECO:0007669"/>
    <property type="project" value="TreeGrafter"/>
</dbReference>
<feature type="domain" description="FAD dependent oxidoreductase" evidence="7">
    <location>
        <begin position="9"/>
        <end position="404"/>
    </location>
</feature>
<feature type="region of interest" description="Disordered" evidence="6">
    <location>
        <begin position="449"/>
        <end position="470"/>
    </location>
</feature>
<dbReference type="SUPFAM" id="SSF51905">
    <property type="entry name" value="FAD/NAD(P)-binding domain"/>
    <property type="match status" value="1"/>
</dbReference>
<proteinExistence type="inferred from homology"/>
<gene>
    <name evidence="8" type="ORF">EDD36DRAFT_428457</name>
</gene>
<dbReference type="GO" id="GO:0004657">
    <property type="term" value="F:proline dehydrogenase activity"/>
    <property type="evidence" value="ECO:0007669"/>
    <property type="project" value="TreeGrafter"/>
</dbReference>
<keyword evidence="5" id="KW-0560">Oxidoreductase</keyword>
<organism evidence="8 9">
    <name type="scientific">Exophiala viscosa</name>
    <dbReference type="NCBI Taxonomy" id="2486360"/>
    <lineage>
        <taxon>Eukaryota</taxon>
        <taxon>Fungi</taxon>
        <taxon>Dikarya</taxon>
        <taxon>Ascomycota</taxon>
        <taxon>Pezizomycotina</taxon>
        <taxon>Eurotiomycetes</taxon>
        <taxon>Chaetothyriomycetidae</taxon>
        <taxon>Chaetothyriales</taxon>
        <taxon>Herpotrichiellaceae</taxon>
        <taxon>Exophiala</taxon>
    </lineage>
</organism>
<sequence length="470" mass="52224">MSDTIPQHILIIGAGEFGLATALSFLSKPTYNSSSITILDGSATLPNPSGSSVDANRIVRADYAYKHYARLALEAQELWRDQSPEGWGGEGRYHEPGFVLTADADKDEYLKSSLESVRSLVQEDNKSWLDPDKVYKLNSRDEIGKASGYQDVSGDHGYANFNSGWANAEKCVAYALKRIIKEGGDRVTIRSGTKVERLLFSGNKCSGAELRDGEQMKADLTILAAGAWSPSLVDLEGRCLATGQTLAFIDITDEEQASMRDRPTVMNMSNGMFIIPPRDNLLKIARHGYGYRNLVQIPKRNLQPGLANGEIKPKRYEYVDVSVPRVGVEIPQEAQEALRDALRELVPHMADRPFVRTRICWYCDTPSGDFLITYHPQYKSLFLATGGSGHGFKFFPVIGDRIVDAIENKLDAKLAHEWRWRCDAELQKLYQPEGFTACEDGSRAGRKGMLLDDEMAREESKSAGGMHLQS</sequence>
<evidence type="ECO:0000256" key="1">
    <source>
        <dbReference type="ARBA" id="ARBA00001974"/>
    </source>
</evidence>
<dbReference type="GO" id="GO:0050660">
    <property type="term" value="F:flavin adenine dinucleotide binding"/>
    <property type="evidence" value="ECO:0007669"/>
    <property type="project" value="InterPro"/>
</dbReference>
<dbReference type="AlphaFoldDB" id="A0AAN6E2H2"/>
<dbReference type="InterPro" id="IPR006076">
    <property type="entry name" value="FAD-dep_OxRdtase"/>
</dbReference>
<dbReference type="Gene3D" id="3.50.50.60">
    <property type="entry name" value="FAD/NAD(P)-binding domain"/>
    <property type="match status" value="1"/>
</dbReference>
<comment type="cofactor">
    <cofactor evidence="1">
        <name>FAD</name>
        <dbReference type="ChEBI" id="CHEBI:57692"/>
    </cofactor>
</comment>
<dbReference type="GO" id="GO:0008115">
    <property type="term" value="F:sarcosine oxidase activity"/>
    <property type="evidence" value="ECO:0007669"/>
    <property type="project" value="TreeGrafter"/>
</dbReference>
<keyword evidence="4" id="KW-0274">FAD</keyword>
<keyword evidence="3" id="KW-0285">Flavoprotein</keyword>
<evidence type="ECO:0000313" key="9">
    <source>
        <dbReference type="Proteomes" id="UP001203852"/>
    </source>
</evidence>
<dbReference type="InterPro" id="IPR036188">
    <property type="entry name" value="FAD/NAD-bd_sf"/>
</dbReference>
<evidence type="ECO:0000313" key="8">
    <source>
        <dbReference type="EMBL" id="KAI1616092.1"/>
    </source>
</evidence>
<accession>A0AAN6E2H2</accession>
<evidence type="ECO:0000256" key="2">
    <source>
        <dbReference type="ARBA" id="ARBA00010989"/>
    </source>
</evidence>
<dbReference type="InterPro" id="IPR045170">
    <property type="entry name" value="MTOX"/>
</dbReference>
<dbReference type="EMBL" id="MU404351">
    <property type="protein sequence ID" value="KAI1616092.1"/>
    <property type="molecule type" value="Genomic_DNA"/>
</dbReference>
<dbReference type="PANTHER" id="PTHR10961">
    <property type="entry name" value="PEROXISOMAL SARCOSINE OXIDASE"/>
    <property type="match status" value="1"/>
</dbReference>
<evidence type="ECO:0000259" key="7">
    <source>
        <dbReference type="Pfam" id="PF01266"/>
    </source>
</evidence>
<protein>
    <submittedName>
        <fullName evidence="8">Fructosyl amino acid oxidase</fullName>
    </submittedName>
</protein>
<evidence type="ECO:0000256" key="3">
    <source>
        <dbReference type="ARBA" id="ARBA00022630"/>
    </source>
</evidence>
<dbReference type="Pfam" id="PF01266">
    <property type="entry name" value="DAO"/>
    <property type="match status" value="1"/>
</dbReference>
<comment type="caution">
    <text evidence="8">The sequence shown here is derived from an EMBL/GenBank/DDBJ whole genome shotgun (WGS) entry which is preliminary data.</text>
</comment>
<dbReference type="PANTHER" id="PTHR10961:SF46">
    <property type="entry name" value="PEROXISOMAL SARCOSINE OXIDASE"/>
    <property type="match status" value="1"/>
</dbReference>
<reference evidence="8" key="1">
    <citation type="journal article" date="2022" name="bioRxiv">
        <title>Deciphering the potential niche of two novel black yeast fungi from a biological soil crust based on their genomes, phenotypes, and melanin regulation.</title>
        <authorList>
            <consortium name="DOE Joint Genome Institute"/>
            <person name="Carr E.C."/>
            <person name="Barton Q."/>
            <person name="Grambo S."/>
            <person name="Sullivan M."/>
            <person name="Renfro C.M."/>
            <person name="Kuo A."/>
            <person name="Pangilinan J."/>
            <person name="Lipzen A."/>
            <person name="Keymanesh K."/>
            <person name="Savage E."/>
            <person name="Barry K."/>
            <person name="Grigoriev I.V."/>
            <person name="Riekhof W.R."/>
            <person name="Harris S.S."/>
        </authorList>
    </citation>
    <scope>NUCLEOTIDE SEQUENCE</scope>
    <source>
        <strain evidence="8">JF 03-4F</strain>
    </source>
</reference>
<name>A0AAN6E2H2_9EURO</name>
<evidence type="ECO:0000256" key="6">
    <source>
        <dbReference type="SAM" id="MobiDB-lite"/>
    </source>
</evidence>
<dbReference type="Gene3D" id="3.30.9.10">
    <property type="entry name" value="D-Amino Acid Oxidase, subunit A, domain 2"/>
    <property type="match status" value="1"/>
</dbReference>
<comment type="similarity">
    <text evidence="2">Belongs to the MSOX/MTOX family.</text>
</comment>
<keyword evidence="9" id="KW-1185">Reference proteome</keyword>
<evidence type="ECO:0000256" key="4">
    <source>
        <dbReference type="ARBA" id="ARBA00022827"/>
    </source>
</evidence>
<evidence type="ECO:0000256" key="5">
    <source>
        <dbReference type="ARBA" id="ARBA00023002"/>
    </source>
</evidence>
<dbReference type="Proteomes" id="UP001203852">
    <property type="component" value="Unassembled WGS sequence"/>
</dbReference>